<organism evidence="1">
    <name type="scientific">marine sediment metagenome</name>
    <dbReference type="NCBI Taxonomy" id="412755"/>
    <lineage>
        <taxon>unclassified sequences</taxon>
        <taxon>metagenomes</taxon>
        <taxon>ecological metagenomes</taxon>
    </lineage>
</organism>
<comment type="caution">
    <text evidence="1">The sequence shown here is derived from an EMBL/GenBank/DDBJ whole genome shotgun (WGS) entry which is preliminary data.</text>
</comment>
<evidence type="ECO:0000313" key="1">
    <source>
        <dbReference type="EMBL" id="KKL69427.1"/>
    </source>
</evidence>
<sequence>MAIELPKETIAELRERSGAAYAIVGQFLLFGIKKTAKLNLGPEYALEAIEGLFNEGYLKLVITNLDDANDMTKYLATAAYHTDTDEYKVDKSFLLRIPG</sequence>
<reference evidence="1" key="1">
    <citation type="journal article" date="2015" name="Nature">
        <title>Complex archaea that bridge the gap between prokaryotes and eukaryotes.</title>
        <authorList>
            <person name="Spang A."/>
            <person name="Saw J.H."/>
            <person name="Jorgensen S.L."/>
            <person name="Zaremba-Niedzwiedzka K."/>
            <person name="Martijn J."/>
            <person name="Lind A.E."/>
            <person name="van Eijk R."/>
            <person name="Schleper C."/>
            <person name="Guy L."/>
            <person name="Ettema T.J."/>
        </authorList>
    </citation>
    <scope>NUCLEOTIDE SEQUENCE</scope>
</reference>
<dbReference type="AlphaFoldDB" id="A0A0F9H295"/>
<gene>
    <name evidence="1" type="ORF">LCGC14_2115070</name>
</gene>
<accession>A0A0F9H295</accession>
<dbReference type="EMBL" id="LAZR01026211">
    <property type="protein sequence ID" value="KKL69427.1"/>
    <property type="molecule type" value="Genomic_DNA"/>
</dbReference>
<name>A0A0F9H295_9ZZZZ</name>
<protein>
    <submittedName>
        <fullName evidence="1">Uncharacterized protein</fullName>
    </submittedName>
</protein>
<proteinExistence type="predicted"/>